<dbReference type="PANTHER" id="PTHR20857">
    <property type="entry name" value="THIAMINE-PHOSPHATE PYROPHOSPHORYLASE"/>
    <property type="match status" value="1"/>
</dbReference>
<feature type="binding site" evidence="9">
    <location>
        <position position="324"/>
    </location>
    <ligand>
        <name>4-amino-2-methyl-5-(diphosphooxymethyl)pyrimidine</name>
        <dbReference type="ChEBI" id="CHEBI:57841"/>
    </ligand>
</feature>
<evidence type="ECO:0000256" key="8">
    <source>
        <dbReference type="ARBA" id="ARBA00047883"/>
    </source>
</evidence>
<protein>
    <recommendedName>
        <fullName evidence="9">Thiamine-phosphate synthase</fullName>
        <shortName evidence="9">TP synthase</shortName>
        <shortName evidence="9">TPS</shortName>
        <ecNumber evidence="9">2.5.1.3</ecNumber>
    </recommendedName>
    <alternativeName>
        <fullName evidence="9">Thiamine-phosphate pyrophosphorylase</fullName>
        <shortName evidence="9">TMP pyrophosphorylase</shortName>
        <shortName evidence="9">TMP-PPase</shortName>
    </alternativeName>
</protein>
<comment type="catalytic activity">
    <reaction evidence="8 9 10">
        <text>2-[(2R,5Z)-2-carboxy-4-methylthiazol-5(2H)-ylidene]ethyl phosphate + 4-amino-2-methyl-5-(diphosphooxymethyl)pyrimidine + 2 H(+) = thiamine phosphate + CO2 + diphosphate</text>
        <dbReference type="Rhea" id="RHEA:47844"/>
        <dbReference type="ChEBI" id="CHEBI:15378"/>
        <dbReference type="ChEBI" id="CHEBI:16526"/>
        <dbReference type="ChEBI" id="CHEBI:33019"/>
        <dbReference type="ChEBI" id="CHEBI:37575"/>
        <dbReference type="ChEBI" id="CHEBI:57841"/>
        <dbReference type="ChEBI" id="CHEBI:62899"/>
        <dbReference type="EC" id="2.5.1.3"/>
    </reaction>
</comment>
<dbReference type="RefSeq" id="WP_182110108.1">
    <property type="nucleotide sequence ID" value="NZ_JACFYF010000014.1"/>
</dbReference>
<evidence type="ECO:0000256" key="11">
    <source>
        <dbReference type="RuleBase" id="RU004253"/>
    </source>
</evidence>
<feature type="binding site" evidence="9">
    <location>
        <position position="257"/>
    </location>
    <ligand>
        <name>Mg(2+)</name>
        <dbReference type="ChEBI" id="CHEBI:18420"/>
    </ligand>
</feature>
<keyword evidence="4 9" id="KW-0460">Magnesium</keyword>
<dbReference type="Gene3D" id="3.20.20.70">
    <property type="entry name" value="Aldolase class I"/>
    <property type="match status" value="1"/>
</dbReference>
<feature type="domain" description="Thiamine phosphate synthase/TenI" evidence="12">
    <location>
        <begin position="208"/>
        <end position="390"/>
    </location>
</feature>
<organism evidence="13 14">
    <name type="scientific">Vibrio marinisediminis</name>
    <dbReference type="NCBI Taxonomy" id="2758441"/>
    <lineage>
        <taxon>Bacteria</taxon>
        <taxon>Pseudomonadati</taxon>
        <taxon>Pseudomonadota</taxon>
        <taxon>Gammaproteobacteria</taxon>
        <taxon>Vibrionales</taxon>
        <taxon>Vibrionaceae</taxon>
        <taxon>Vibrio</taxon>
    </lineage>
</organism>
<evidence type="ECO:0000256" key="9">
    <source>
        <dbReference type="HAMAP-Rule" id="MF_00097"/>
    </source>
</evidence>
<evidence type="ECO:0000256" key="7">
    <source>
        <dbReference type="ARBA" id="ARBA00047851"/>
    </source>
</evidence>
<comment type="similarity">
    <text evidence="9 10">Belongs to the thiamine-phosphate synthase family.</text>
</comment>
<dbReference type="InterPro" id="IPR022998">
    <property type="entry name" value="ThiamineP_synth_TenI"/>
</dbReference>
<keyword evidence="2 9" id="KW-0808">Transferase</keyword>
<dbReference type="GO" id="GO:0004789">
    <property type="term" value="F:thiamine-phosphate diphosphorylase activity"/>
    <property type="evidence" value="ECO:0007669"/>
    <property type="project" value="UniProtKB-UniRule"/>
</dbReference>
<evidence type="ECO:0000256" key="4">
    <source>
        <dbReference type="ARBA" id="ARBA00022842"/>
    </source>
</evidence>
<dbReference type="NCBIfam" id="NF002904">
    <property type="entry name" value="PRK03512.1"/>
    <property type="match status" value="1"/>
</dbReference>
<dbReference type="InterPro" id="IPR013785">
    <property type="entry name" value="Aldolase_TIM"/>
</dbReference>
<evidence type="ECO:0000256" key="3">
    <source>
        <dbReference type="ARBA" id="ARBA00022723"/>
    </source>
</evidence>
<feature type="binding site" evidence="9">
    <location>
        <position position="276"/>
    </location>
    <ligand>
        <name>Mg(2+)</name>
        <dbReference type="ChEBI" id="CHEBI:18420"/>
    </ligand>
</feature>
<dbReference type="GO" id="GO:0009228">
    <property type="term" value="P:thiamine biosynthetic process"/>
    <property type="evidence" value="ECO:0007669"/>
    <property type="project" value="UniProtKB-KW"/>
</dbReference>
<keyword evidence="14" id="KW-1185">Reference proteome</keyword>
<feature type="binding site" evidence="9">
    <location>
        <position position="256"/>
    </location>
    <ligand>
        <name>4-amino-2-methyl-5-(diphosphooxymethyl)pyrimidine</name>
        <dbReference type="ChEBI" id="CHEBI:57841"/>
    </ligand>
</feature>
<dbReference type="CDD" id="cd00564">
    <property type="entry name" value="TMP_TenI"/>
    <property type="match status" value="1"/>
</dbReference>
<gene>
    <name evidence="9" type="primary">thiE</name>
    <name evidence="13" type="ORF">H2O73_16890</name>
</gene>
<dbReference type="PANTHER" id="PTHR20857:SF15">
    <property type="entry name" value="THIAMINE-PHOSPHATE SYNTHASE"/>
    <property type="match status" value="1"/>
</dbReference>
<dbReference type="InterPro" id="IPR036206">
    <property type="entry name" value="ThiamineP_synth_sf"/>
</dbReference>
<feature type="binding site" evidence="9">
    <location>
        <position position="367"/>
    </location>
    <ligand>
        <name>2-[(2R,5Z)-2-carboxy-4-methylthiazol-5(2H)-ylidene]ethyl phosphate</name>
        <dbReference type="ChEBI" id="CHEBI:62899"/>
    </ligand>
</feature>
<feature type="binding site" evidence="9">
    <location>
        <begin position="224"/>
        <end position="228"/>
    </location>
    <ligand>
        <name>4-amino-2-methyl-5-(diphosphooxymethyl)pyrimidine</name>
        <dbReference type="ChEBI" id="CHEBI:57841"/>
    </ligand>
</feature>
<dbReference type="GO" id="GO:0005737">
    <property type="term" value="C:cytoplasm"/>
    <property type="evidence" value="ECO:0007669"/>
    <property type="project" value="TreeGrafter"/>
</dbReference>
<comment type="catalytic activity">
    <reaction evidence="6 9 10">
        <text>4-methyl-5-(2-phosphooxyethyl)-thiazole + 4-amino-2-methyl-5-(diphosphooxymethyl)pyrimidine + H(+) = thiamine phosphate + diphosphate</text>
        <dbReference type="Rhea" id="RHEA:22328"/>
        <dbReference type="ChEBI" id="CHEBI:15378"/>
        <dbReference type="ChEBI" id="CHEBI:33019"/>
        <dbReference type="ChEBI" id="CHEBI:37575"/>
        <dbReference type="ChEBI" id="CHEBI:57841"/>
        <dbReference type="ChEBI" id="CHEBI:58296"/>
        <dbReference type="EC" id="2.5.1.3"/>
    </reaction>
</comment>
<dbReference type="UniPathway" id="UPA00060">
    <property type="reaction ID" value="UER00141"/>
</dbReference>
<evidence type="ECO:0000313" key="13">
    <source>
        <dbReference type="EMBL" id="MBA5764043.1"/>
    </source>
</evidence>
<feature type="binding site" evidence="9">
    <location>
        <begin position="321"/>
        <end position="323"/>
    </location>
    <ligand>
        <name>2-[(2R,5Z)-2-carboxy-4-methylthiazol-5(2H)-ylidene]ethyl phosphate</name>
        <dbReference type="ChEBI" id="CHEBI:62899"/>
    </ligand>
</feature>
<dbReference type="GO" id="GO:0009229">
    <property type="term" value="P:thiamine diphosphate biosynthetic process"/>
    <property type="evidence" value="ECO:0007669"/>
    <property type="project" value="UniProtKB-UniRule"/>
</dbReference>
<evidence type="ECO:0000259" key="12">
    <source>
        <dbReference type="Pfam" id="PF02581"/>
    </source>
</evidence>
<dbReference type="EC" id="2.5.1.3" evidence="9"/>
<keyword evidence="3 9" id="KW-0479">Metal-binding</keyword>
<dbReference type="FunFam" id="3.20.20.70:FF:000064">
    <property type="entry name" value="Thiamine-phosphate synthase"/>
    <property type="match status" value="1"/>
</dbReference>
<dbReference type="Pfam" id="PF02581">
    <property type="entry name" value="TMP-TENI"/>
    <property type="match status" value="1"/>
</dbReference>
<dbReference type="AlphaFoldDB" id="A0A7W2FTM2"/>
<proteinExistence type="inferred from homology"/>
<dbReference type="EMBL" id="JACFYF010000014">
    <property type="protein sequence ID" value="MBA5764043.1"/>
    <property type="molecule type" value="Genomic_DNA"/>
</dbReference>
<dbReference type="Proteomes" id="UP000571701">
    <property type="component" value="Unassembled WGS sequence"/>
</dbReference>
<dbReference type="SUPFAM" id="SSF51391">
    <property type="entry name" value="Thiamin phosphate synthase"/>
    <property type="match status" value="1"/>
</dbReference>
<comment type="function">
    <text evidence="9">Condenses 4-methyl-5-(beta-hydroxyethyl)thiazole monophosphate (THZ-P) and 2-methyl-4-amino-5-hydroxymethyl pyrimidine pyrophosphate (HMP-PP) to form thiamine monophosphate (TMP).</text>
</comment>
<sequence length="421" mass="47187">MVSILVPSEKIGLTGEIQHALLVASQQDLAIEAIELGVSSTQYLQIRTEQTVITIGSNLWSCAADQCDFYVRYGGQDLTQADQQCRNLIRINIKDNASFLDVWTHPITGETRALLSKQREFELDSNNHISWLVTLLSLDFPIEDVLTLARAKMNVSRETWPAHFSSFPTPFLQHSKLDINVGWTTEEQLGSFGRLTHDSLGLYPVVDNVTWVERLLKLGVTTVQLRIKDDQTADLEQQIARAIELGRTYQAQVFINDHWQLAIKYNAFGVHLGQEDLEASNLHQLSQANIRLGLSTHGYYELLRIIQLNPSYIALGHIFPTTTKEMPSKPQGLVRLALYQALIETIPYENAVSENGRDGYPTVAIGGIDLQNANDVWQCGVSSLAVVRAITLSVNPELVVDQFNRLMTPRASKYRESTDAI</sequence>
<comment type="pathway">
    <text evidence="1 9 11">Cofactor biosynthesis; thiamine diphosphate biosynthesis; thiamine phosphate from 4-amino-2-methyl-5-diphosphomethylpyrimidine and 4-methyl-5-(2-phosphoethyl)-thiazole: step 1/1.</text>
</comment>
<evidence type="ECO:0000256" key="5">
    <source>
        <dbReference type="ARBA" id="ARBA00022977"/>
    </source>
</evidence>
<keyword evidence="5 9" id="KW-0784">Thiamine biosynthesis</keyword>
<evidence type="ECO:0000256" key="1">
    <source>
        <dbReference type="ARBA" id="ARBA00005165"/>
    </source>
</evidence>
<evidence type="ECO:0000256" key="6">
    <source>
        <dbReference type="ARBA" id="ARBA00047334"/>
    </source>
</evidence>
<comment type="catalytic activity">
    <reaction evidence="7 9 10">
        <text>2-(2-carboxy-4-methylthiazol-5-yl)ethyl phosphate + 4-amino-2-methyl-5-(diphosphooxymethyl)pyrimidine + 2 H(+) = thiamine phosphate + CO2 + diphosphate</text>
        <dbReference type="Rhea" id="RHEA:47848"/>
        <dbReference type="ChEBI" id="CHEBI:15378"/>
        <dbReference type="ChEBI" id="CHEBI:16526"/>
        <dbReference type="ChEBI" id="CHEBI:33019"/>
        <dbReference type="ChEBI" id="CHEBI:37575"/>
        <dbReference type="ChEBI" id="CHEBI:57841"/>
        <dbReference type="ChEBI" id="CHEBI:62890"/>
        <dbReference type="EC" id="2.5.1.3"/>
    </reaction>
</comment>
<accession>A0A7W2FTM2</accession>
<comment type="cofactor">
    <cofactor evidence="9">
        <name>Mg(2+)</name>
        <dbReference type="ChEBI" id="CHEBI:18420"/>
    </cofactor>
    <text evidence="9">Binds 1 Mg(2+) ion per subunit.</text>
</comment>
<dbReference type="NCBIfam" id="NF008933">
    <property type="entry name" value="PRK12290.1"/>
    <property type="match status" value="1"/>
</dbReference>
<comment type="caution">
    <text evidence="13">The sequence shown here is derived from an EMBL/GenBank/DDBJ whole genome shotgun (WGS) entry which is preliminary data.</text>
</comment>
<evidence type="ECO:0000256" key="2">
    <source>
        <dbReference type="ARBA" id="ARBA00022679"/>
    </source>
</evidence>
<dbReference type="GO" id="GO:0000287">
    <property type="term" value="F:magnesium ion binding"/>
    <property type="evidence" value="ECO:0007669"/>
    <property type="project" value="UniProtKB-UniRule"/>
</dbReference>
<name>A0A7W2FTM2_9VIBR</name>
<feature type="binding site" evidence="9">
    <location>
        <position position="295"/>
    </location>
    <ligand>
        <name>4-amino-2-methyl-5-(diphosphooxymethyl)pyrimidine</name>
        <dbReference type="ChEBI" id="CHEBI:57841"/>
    </ligand>
</feature>
<comment type="caution">
    <text evidence="9">Lacks conserved residue(s) required for the propagation of feature annotation.</text>
</comment>
<dbReference type="HAMAP" id="MF_00097">
    <property type="entry name" value="TMP_synthase"/>
    <property type="match status" value="1"/>
</dbReference>
<dbReference type="InterPro" id="IPR034291">
    <property type="entry name" value="TMP_synthase"/>
</dbReference>
<reference evidence="13 14" key="1">
    <citation type="submission" date="2020-07" db="EMBL/GenBank/DDBJ databases">
        <title>Vibrio marinisediminis sp. nov., isolated from marine sediment.</title>
        <authorList>
            <person name="Ji X."/>
        </authorList>
    </citation>
    <scope>NUCLEOTIDE SEQUENCE [LARGE SCALE GENOMIC DNA]</scope>
    <source>
        <strain evidence="13 14">404</strain>
    </source>
</reference>
<dbReference type="NCBIfam" id="TIGR00693">
    <property type="entry name" value="thiE"/>
    <property type="match status" value="1"/>
</dbReference>
<evidence type="ECO:0000256" key="10">
    <source>
        <dbReference type="RuleBase" id="RU003826"/>
    </source>
</evidence>
<evidence type="ECO:0000313" key="14">
    <source>
        <dbReference type="Proteomes" id="UP000571701"/>
    </source>
</evidence>